<feature type="signal peptide" evidence="2">
    <location>
        <begin position="1"/>
        <end position="19"/>
    </location>
</feature>
<evidence type="ECO:0000256" key="2">
    <source>
        <dbReference type="SAM" id="SignalP"/>
    </source>
</evidence>
<accession>A0A7H8N9N8</accession>
<keyword evidence="4" id="KW-1185">Reference proteome</keyword>
<organism evidence="3 4">
    <name type="scientific">Streptomyces buecherae</name>
    <dbReference type="NCBI Taxonomy" id="2763006"/>
    <lineage>
        <taxon>Bacteria</taxon>
        <taxon>Bacillati</taxon>
        <taxon>Actinomycetota</taxon>
        <taxon>Actinomycetes</taxon>
        <taxon>Kitasatosporales</taxon>
        <taxon>Streptomycetaceae</taxon>
        <taxon>Streptomyces</taxon>
    </lineage>
</organism>
<feature type="chain" id="PRO_5039282060" description="PDZ domain-containing protein" evidence="2">
    <location>
        <begin position="20"/>
        <end position="160"/>
    </location>
</feature>
<name>A0A7H8N9N8_9ACTN</name>
<dbReference type="PROSITE" id="PS51257">
    <property type="entry name" value="PROKAR_LIPOPROTEIN"/>
    <property type="match status" value="1"/>
</dbReference>
<evidence type="ECO:0000313" key="4">
    <source>
        <dbReference type="Proteomes" id="UP000509303"/>
    </source>
</evidence>
<gene>
    <name evidence="3" type="ORF">HUT08_18280</name>
</gene>
<dbReference type="SUPFAM" id="SSF50156">
    <property type="entry name" value="PDZ domain-like"/>
    <property type="match status" value="1"/>
</dbReference>
<dbReference type="InterPro" id="IPR038468">
    <property type="entry name" value="MmpS_C"/>
</dbReference>
<dbReference type="Gene3D" id="2.60.40.2880">
    <property type="entry name" value="MmpS1-5, C-terminal soluble domain"/>
    <property type="match status" value="1"/>
</dbReference>
<dbReference type="EMBL" id="CP054929">
    <property type="protein sequence ID" value="QKW51163.1"/>
    <property type="molecule type" value="Genomic_DNA"/>
</dbReference>
<evidence type="ECO:0000313" key="3">
    <source>
        <dbReference type="EMBL" id="QKW51163.1"/>
    </source>
</evidence>
<dbReference type="AlphaFoldDB" id="A0A7H8N9N8"/>
<dbReference type="RefSeq" id="WP_176162888.1">
    <property type="nucleotide sequence ID" value="NZ_CP054929.1"/>
</dbReference>
<protein>
    <recommendedName>
        <fullName evidence="5">PDZ domain-containing protein</fullName>
    </recommendedName>
</protein>
<evidence type="ECO:0008006" key="5">
    <source>
        <dbReference type="Google" id="ProtNLM"/>
    </source>
</evidence>
<dbReference type="InterPro" id="IPR036034">
    <property type="entry name" value="PDZ_sf"/>
</dbReference>
<reference evidence="3 4" key="1">
    <citation type="submission" date="2020-06" db="EMBL/GenBank/DDBJ databases">
        <title>Genome mining for natural products.</title>
        <authorList>
            <person name="Zhang B."/>
            <person name="Shi J."/>
            <person name="Ge H."/>
        </authorList>
    </citation>
    <scope>NUCLEOTIDE SEQUENCE [LARGE SCALE GENOMIC DNA]</scope>
    <source>
        <strain evidence="3 4">NA00687</strain>
    </source>
</reference>
<dbReference type="Proteomes" id="UP000509303">
    <property type="component" value="Chromosome"/>
</dbReference>
<proteinExistence type="predicted"/>
<feature type="region of interest" description="Disordered" evidence="1">
    <location>
        <begin position="22"/>
        <end position="63"/>
    </location>
</feature>
<keyword evidence="2" id="KW-0732">Signal</keyword>
<sequence length="160" mass="16530">MRKKIVIGAAVALSTVLLAGCGSDGDSSKKGKDHQADRAGKTDKSVSEGVNPKQDGAAAGDGAAVKREVTLEVRGSGSSQIYYNLDSNKMETVKLPWKKTSTITLETEAEKKVGLGVSVVPGSVTGPDGMLRPADCVISVDGKQVADNSGGKSMCKYTVK</sequence>
<feature type="compositionally biased region" description="Basic and acidic residues" evidence="1">
    <location>
        <begin position="26"/>
        <end position="46"/>
    </location>
</feature>
<evidence type="ECO:0000256" key="1">
    <source>
        <dbReference type="SAM" id="MobiDB-lite"/>
    </source>
</evidence>